<comment type="caution">
    <text evidence="3">The sequence shown here is derived from an EMBL/GenBank/DDBJ whole genome shotgun (WGS) entry which is preliminary data.</text>
</comment>
<keyword evidence="1" id="KW-0732">Signal</keyword>
<accession>A0ABU3N8Q4</accession>
<sequence>MLLSLALAVATPVAAQDFQSTPVLDTIVAQFTGARIGEQGGARAPVDQRLKLQPCPAPQLEWRSEAKDAVVVRCMAPAWRIFVPVNAVPQPKAVPPAPARAPAVAVKAEPVIRRGDPITVEAGAPGFSISREGVAMGDAAAGARLLVKVDDRKPPIQAVALEPGRARLP</sequence>
<organism evidence="3">
    <name type="scientific">Sphingomonas psychrotolerans</name>
    <dbReference type="NCBI Taxonomy" id="1327635"/>
    <lineage>
        <taxon>Bacteria</taxon>
        <taxon>Pseudomonadati</taxon>
        <taxon>Pseudomonadota</taxon>
        <taxon>Alphaproteobacteria</taxon>
        <taxon>Sphingomonadales</taxon>
        <taxon>Sphingomonadaceae</taxon>
        <taxon>Sphingomonas</taxon>
    </lineage>
</organism>
<keyword evidence="3" id="KW-0966">Cell projection</keyword>
<feature type="signal peptide" evidence="1">
    <location>
        <begin position="1"/>
        <end position="15"/>
    </location>
</feature>
<feature type="domain" description="Flagella basal body P-ring formation protein FlgA SAF" evidence="2">
    <location>
        <begin position="105"/>
        <end position="165"/>
    </location>
</feature>
<dbReference type="EMBL" id="JALMLT010000005">
    <property type="protein sequence ID" value="MDT8760646.1"/>
    <property type="molecule type" value="Genomic_DNA"/>
</dbReference>
<evidence type="ECO:0000259" key="2">
    <source>
        <dbReference type="Pfam" id="PF13144"/>
    </source>
</evidence>
<keyword evidence="3" id="KW-0282">Flagellum</keyword>
<dbReference type="Pfam" id="PF13144">
    <property type="entry name" value="ChapFlgA"/>
    <property type="match status" value="1"/>
</dbReference>
<keyword evidence="3" id="KW-0969">Cilium</keyword>
<dbReference type="Gene3D" id="2.30.30.760">
    <property type="match status" value="1"/>
</dbReference>
<reference evidence="3" key="1">
    <citation type="submission" date="2022-04" db="EMBL/GenBank/DDBJ databases">
        <title>Tomato heritable bacteria conferring resistance against bacterial wilt.</title>
        <authorList>
            <person name="Yin J."/>
        </authorList>
    </citation>
    <scope>NUCLEOTIDE SEQUENCE</scope>
    <source>
        <strain evidence="3">Cra20</strain>
    </source>
</reference>
<evidence type="ECO:0000256" key="1">
    <source>
        <dbReference type="SAM" id="SignalP"/>
    </source>
</evidence>
<evidence type="ECO:0000313" key="3">
    <source>
        <dbReference type="EMBL" id="MDT8760646.1"/>
    </source>
</evidence>
<protein>
    <submittedName>
        <fullName evidence="3">Flagella basal body P-ring formation protein FlgA</fullName>
    </submittedName>
</protein>
<gene>
    <name evidence="3" type="ORF">MZO42_18245</name>
</gene>
<proteinExistence type="predicted"/>
<dbReference type="InterPro" id="IPR017585">
    <property type="entry name" value="SAF_FlgA"/>
</dbReference>
<name>A0ABU3N8Q4_9SPHN</name>
<feature type="chain" id="PRO_5045921123" evidence="1">
    <location>
        <begin position="16"/>
        <end position="169"/>
    </location>
</feature>